<organism evidence="1 2">
    <name type="scientific">Prosthecobacter vanneervenii</name>
    <dbReference type="NCBI Taxonomy" id="48466"/>
    <lineage>
        <taxon>Bacteria</taxon>
        <taxon>Pseudomonadati</taxon>
        <taxon>Verrucomicrobiota</taxon>
        <taxon>Verrucomicrobiia</taxon>
        <taxon>Verrucomicrobiales</taxon>
        <taxon>Verrucomicrobiaceae</taxon>
        <taxon>Prosthecobacter</taxon>
    </lineage>
</organism>
<proteinExistence type="predicted"/>
<dbReference type="EMBL" id="JACHIG010000009">
    <property type="protein sequence ID" value="MBB5034444.1"/>
    <property type="molecule type" value="Genomic_DNA"/>
</dbReference>
<gene>
    <name evidence="1" type="ORF">HNQ65_004038</name>
</gene>
<accession>A0A7W8DLI7</accession>
<dbReference type="AlphaFoldDB" id="A0A7W8DLI7"/>
<reference evidence="1 2" key="1">
    <citation type="submission" date="2020-08" db="EMBL/GenBank/DDBJ databases">
        <title>Genomic Encyclopedia of Type Strains, Phase IV (KMG-IV): sequencing the most valuable type-strain genomes for metagenomic binning, comparative biology and taxonomic classification.</title>
        <authorList>
            <person name="Goeker M."/>
        </authorList>
    </citation>
    <scope>NUCLEOTIDE SEQUENCE [LARGE SCALE GENOMIC DNA]</scope>
    <source>
        <strain evidence="1 2">DSM 12252</strain>
    </source>
</reference>
<dbReference type="RefSeq" id="WP_184342262.1">
    <property type="nucleotide sequence ID" value="NZ_JACHIG010000009.1"/>
</dbReference>
<protein>
    <recommendedName>
        <fullName evidence="3">Flagellin N-methylase</fullName>
    </recommendedName>
</protein>
<evidence type="ECO:0008006" key="3">
    <source>
        <dbReference type="Google" id="ProtNLM"/>
    </source>
</evidence>
<evidence type="ECO:0000313" key="2">
    <source>
        <dbReference type="Proteomes" id="UP000590740"/>
    </source>
</evidence>
<dbReference type="Proteomes" id="UP000590740">
    <property type="component" value="Unassembled WGS sequence"/>
</dbReference>
<comment type="caution">
    <text evidence="1">The sequence shown here is derived from an EMBL/GenBank/DDBJ whole genome shotgun (WGS) entry which is preliminary data.</text>
</comment>
<dbReference type="InterPro" id="IPR005358">
    <property type="entry name" value="Puta_zinc/iron-chelating_dom"/>
</dbReference>
<keyword evidence="2" id="KW-1185">Reference proteome</keyword>
<name>A0A7W8DLI7_9BACT</name>
<sequence>MESASFAEAATRLCTACGMCCDGTMFQIVRMQPGDVPAALGRLGLKIRCRDGEYHMEQPCPALQEKGCTVYDKRPVRCRLFHCQQLLRMENGETTEAEVMTMIQDTRAQVAQVRGLIEACGLREDGQSLMERHERVMSTPVNEALEPELVSVREELDEAMRKLKLRLNREFRVPPNSH</sequence>
<evidence type="ECO:0000313" key="1">
    <source>
        <dbReference type="EMBL" id="MBB5034444.1"/>
    </source>
</evidence>
<dbReference type="Pfam" id="PF03692">
    <property type="entry name" value="CxxCxxCC"/>
    <property type="match status" value="1"/>
</dbReference>